<evidence type="ECO:0000256" key="5">
    <source>
        <dbReference type="SAM" id="SignalP"/>
    </source>
</evidence>
<gene>
    <name evidence="7" type="ORF">B0A52_06178</name>
</gene>
<evidence type="ECO:0000313" key="8">
    <source>
        <dbReference type="Proteomes" id="UP000288859"/>
    </source>
</evidence>
<evidence type="ECO:0000256" key="3">
    <source>
        <dbReference type="ARBA" id="ARBA00022824"/>
    </source>
</evidence>
<feature type="domain" description="Sec39" evidence="6">
    <location>
        <begin position="13"/>
        <end position="748"/>
    </location>
</feature>
<keyword evidence="5" id="KW-0732">Signal</keyword>
<sequence>MSDLNKLSDAHILLLAAQLASAAELEDLLLLQHQRTEILSITLIYRLVLSFYPTNDSVQASLASFLKRLQNHDLPPSRHGKAISIDPFISASSNHEAVRRCRILKLVPLPQEPILATDNNLANFVVTWSHHLASIGSTPAVLNFVECFLDLDSALTSWYQSCLTPHARLEYELYPESTDVLLLSDVETLSGRDGICQLLKFAQNAHSSPLLKRDLDEVVTPWVQGSGNWKRRKIEQPSASSEYVSWDNVNEWFVSASVDDFATVAGAFVEWDGPPANLTGAENNPKSQPQVMLRLLQTGIATVYASSKISPEVTAGARNVLRKVAIKCNFQISDIASPDSNSRFPATFTESLKESDLLLTALLTPGNPLTTPSVSSLQLLQNLLDTADLMLDFELPVTITDLSRLCVFGTERQQREQFRQLMQRIALKQPTDWATAKARLLKAHDWHMSSQTELGHNPLGIFSHLSPRFMDMQLLVAALEHGRYDVVKELYIDNSMPYLTVEDVESTIAAAILKSYDNASDGNRDSGGLRSAYDMLRTFRPHFPKSATLQDIDQLIKATHRLSFYRLDLPHGVPFRPVAIRVQKNPLNLIAKVLEQDHRAYTKLDDLLEIGRSLVHAHLPNRASLQDSLEPVQIRLIEAEHEITRLAIEAALSADDFDTAYSYITTRFSNSTLPEYSDDTSWRAAFAAGKYRPSTSPKNLEARIENLGQRMELLSRALILAPVGECLAEILGTWRRHEEEMIALREEGVLEERAADARADGEIPGSFGLDDRELDAAESKQTMARRGWPGAAPGISYEEHAPMGLFDVAKGAATALRKSSFFPIGTGDLQNLNIRDNIAPVPQRYGSDQQGDHTDVGERVRKRDTVTNAFVSGMGWVLGAQPQDRTDTRASTG</sequence>
<dbReference type="InterPro" id="IPR013244">
    <property type="entry name" value="Sec39_domain"/>
</dbReference>
<dbReference type="GO" id="GO:0006890">
    <property type="term" value="P:retrograde vesicle-mediated transport, Golgi to endoplasmic reticulum"/>
    <property type="evidence" value="ECO:0007669"/>
    <property type="project" value="InterPro"/>
</dbReference>
<dbReference type="OrthoDB" id="342024at2759"/>
<dbReference type="PANTHER" id="PTHR40787:SF3">
    <property type="entry name" value="PROTEIN TRANSPORT PROTEIN SEC39"/>
    <property type="match status" value="1"/>
</dbReference>
<evidence type="ECO:0000256" key="1">
    <source>
        <dbReference type="ARBA" id="ARBA00004240"/>
    </source>
</evidence>
<dbReference type="Pfam" id="PF08314">
    <property type="entry name" value="Sec39"/>
    <property type="match status" value="1"/>
</dbReference>
<comment type="caution">
    <text evidence="7">The sequence shown here is derived from an EMBL/GenBank/DDBJ whole genome shotgun (WGS) entry which is preliminary data.</text>
</comment>
<evidence type="ECO:0000259" key="6">
    <source>
        <dbReference type="Pfam" id="PF08314"/>
    </source>
</evidence>
<evidence type="ECO:0000256" key="4">
    <source>
        <dbReference type="ARBA" id="ARBA00022927"/>
    </source>
</evidence>
<comment type="subcellular location">
    <subcellularLocation>
        <location evidence="1">Endoplasmic reticulum</location>
    </subcellularLocation>
</comment>
<reference evidence="7 8" key="1">
    <citation type="submission" date="2017-03" db="EMBL/GenBank/DDBJ databases">
        <title>Genomes of endolithic fungi from Antarctica.</title>
        <authorList>
            <person name="Coleine C."/>
            <person name="Masonjones S."/>
            <person name="Stajich J.E."/>
        </authorList>
    </citation>
    <scope>NUCLEOTIDE SEQUENCE [LARGE SCALE GENOMIC DNA]</scope>
    <source>
        <strain evidence="7 8">CCFEE 6314</strain>
    </source>
</reference>
<dbReference type="EMBL" id="NAJM01000025">
    <property type="protein sequence ID" value="RVX70007.1"/>
    <property type="molecule type" value="Genomic_DNA"/>
</dbReference>
<proteinExistence type="predicted"/>
<dbReference type="VEuPathDB" id="FungiDB:PV10_08950"/>
<protein>
    <recommendedName>
        <fullName evidence="6">Sec39 domain-containing protein</fullName>
    </recommendedName>
</protein>
<keyword evidence="2" id="KW-0813">Transport</keyword>
<keyword evidence="3" id="KW-0256">Endoplasmic reticulum</keyword>
<dbReference type="Proteomes" id="UP000288859">
    <property type="component" value="Unassembled WGS sequence"/>
</dbReference>
<feature type="chain" id="PRO_5019052266" description="Sec39 domain-containing protein" evidence="5">
    <location>
        <begin position="23"/>
        <end position="893"/>
    </location>
</feature>
<dbReference type="AlphaFoldDB" id="A0A438N2W4"/>
<accession>A0A438N2W4</accession>
<dbReference type="GO" id="GO:0015031">
    <property type="term" value="P:protein transport"/>
    <property type="evidence" value="ECO:0007669"/>
    <property type="project" value="UniProtKB-KW"/>
</dbReference>
<feature type="signal peptide" evidence="5">
    <location>
        <begin position="1"/>
        <end position="22"/>
    </location>
</feature>
<organism evidence="7 8">
    <name type="scientific">Exophiala mesophila</name>
    <name type="common">Black yeast-like fungus</name>
    <dbReference type="NCBI Taxonomy" id="212818"/>
    <lineage>
        <taxon>Eukaryota</taxon>
        <taxon>Fungi</taxon>
        <taxon>Dikarya</taxon>
        <taxon>Ascomycota</taxon>
        <taxon>Pezizomycotina</taxon>
        <taxon>Eurotiomycetes</taxon>
        <taxon>Chaetothyriomycetidae</taxon>
        <taxon>Chaetothyriales</taxon>
        <taxon>Herpotrichiellaceae</taxon>
        <taxon>Exophiala</taxon>
    </lineage>
</organism>
<evidence type="ECO:0000256" key="2">
    <source>
        <dbReference type="ARBA" id="ARBA00022448"/>
    </source>
</evidence>
<dbReference type="GO" id="GO:0005783">
    <property type="term" value="C:endoplasmic reticulum"/>
    <property type="evidence" value="ECO:0007669"/>
    <property type="project" value="UniProtKB-SubCell"/>
</dbReference>
<keyword evidence="4" id="KW-0653">Protein transport</keyword>
<dbReference type="PANTHER" id="PTHR40787">
    <property type="entry name" value="SECRETED PROTEIN"/>
    <property type="match status" value="1"/>
</dbReference>
<name>A0A438N2W4_EXOME</name>
<evidence type="ECO:0000313" key="7">
    <source>
        <dbReference type="EMBL" id="RVX70007.1"/>
    </source>
</evidence>